<dbReference type="RefSeq" id="WP_086783351.1">
    <property type="nucleotide sequence ID" value="NZ_JAGIOO010000001.1"/>
</dbReference>
<name>A0ABS5A7P4_9PSEU</name>
<gene>
    <name evidence="1" type="ORF">JOF53_001467</name>
</gene>
<keyword evidence="2" id="KW-1185">Reference proteome</keyword>
<evidence type="ECO:0000313" key="1">
    <source>
        <dbReference type="EMBL" id="MBP2472595.1"/>
    </source>
</evidence>
<dbReference type="Proteomes" id="UP001519363">
    <property type="component" value="Unassembled WGS sequence"/>
</dbReference>
<dbReference type="EMBL" id="JAGIOO010000001">
    <property type="protein sequence ID" value="MBP2472595.1"/>
    <property type="molecule type" value="Genomic_DNA"/>
</dbReference>
<accession>A0ABS5A7P4</accession>
<comment type="caution">
    <text evidence="1">The sequence shown here is derived from an EMBL/GenBank/DDBJ whole genome shotgun (WGS) entry which is preliminary data.</text>
</comment>
<sequence>MSAGREAAGQDPELVVLAALRDAGWNFRPWVEGQQTLGIVGSFSDKDFTDAVFIADRHDVRAVRLLADTPGSKGGVVWDYTGTLTDAVSELLALPAPRTRLAPQLVIAKWP</sequence>
<proteinExistence type="predicted"/>
<organism evidence="1 2">
    <name type="scientific">Crossiella equi</name>
    <dbReference type="NCBI Taxonomy" id="130796"/>
    <lineage>
        <taxon>Bacteria</taxon>
        <taxon>Bacillati</taxon>
        <taxon>Actinomycetota</taxon>
        <taxon>Actinomycetes</taxon>
        <taxon>Pseudonocardiales</taxon>
        <taxon>Pseudonocardiaceae</taxon>
        <taxon>Crossiella</taxon>
    </lineage>
</organism>
<protein>
    <submittedName>
        <fullName evidence="1">Uncharacterized protein</fullName>
    </submittedName>
</protein>
<evidence type="ECO:0000313" key="2">
    <source>
        <dbReference type="Proteomes" id="UP001519363"/>
    </source>
</evidence>
<reference evidence="1 2" key="1">
    <citation type="submission" date="2021-03" db="EMBL/GenBank/DDBJ databases">
        <title>Sequencing the genomes of 1000 actinobacteria strains.</title>
        <authorList>
            <person name="Klenk H.-P."/>
        </authorList>
    </citation>
    <scope>NUCLEOTIDE SEQUENCE [LARGE SCALE GENOMIC DNA]</scope>
    <source>
        <strain evidence="1 2">DSM 44580</strain>
    </source>
</reference>